<proteinExistence type="predicted"/>
<evidence type="ECO:0000313" key="3">
    <source>
        <dbReference type="Proteomes" id="UP000093343"/>
    </source>
</evidence>
<keyword evidence="1" id="KW-0812">Transmembrane</keyword>
<feature type="transmembrane region" description="Helical" evidence="1">
    <location>
        <begin position="107"/>
        <end position="130"/>
    </location>
</feature>
<organism evidence="2 3">
    <name type="scientific">Flavobacterium piscis</name>
    <dbReference type="NCBI Taxonomy" id="1114874"/>
    <lineage>
        <taxon>Bacteria</taxon>
        <taxon>Pseudomonadati</taxon>
        <taxon>Bacteroidota</taxon>
        <taxon>Flavobacteriia</taxon>
        <taxon>Flavobacteriales</taxon>
        <taxon>Flavobacteriaceae</taxon>
        <taxon>Flavobacterium</taxon>
    </lineage>
</organism>
<reference evidence="3" key="1">
    <citation type="submission" date="2016-03" db="EMBL/GenBank/DDBJ databases">
        <title>Draft genome sequence of Paenibacillus glacialis DSM 22343.</title>
        <authorList>
            <person name="Shin S.-K."/>
            <person name="Yi H."/>
        </authorList>
    </citation>
    <scope>NUCLEOTIDE SEQUENCE [LARGE SCALE GENOMIC DNA]</scope>
    <source>
        <strain evidence="3">CCUG 60099</strain>
    </source>
</reference>
<name>A0ABX2XK71_9FLAO</name>
<protein>
    <submittedName>
        <fullName evidence="2">Uncharacterized protein</fullName>
    </submittedName>
</protein>
<dbReference type="EMBL" id="LVEN01000023">
    <property type="protein sequence ID" value="OCB74570.1"/>
    <property type="molecule type" value="Genomic_DNA"/>
</dbReference>
<evidence type="ECO:0000313" key="2">
    <source>
        <dbReference type="EMBL" id="OCB74570.1"/>
    </source>
</evidence>
<dbReference type="RefSeq" id="WP_065449483.1">
    <property type="nucleotide sequence ID" value="NZ_LVEN01000023.1"/>
</dbReference>
<keyword evidence="1" id="KW-0472">Membrane</keyword>
<evidence type="ECO:0000256" key="1">
    <source>
        <dbReference type="SAM" id="Phobius"/>
    </source>
</evidence>
<accession>A0ABX2XK71</accession>
<gene>
    <name evidence="2" type="ORF">FLP_10530</name>
</gene>
<dbReference type="Proteomes" id="UP000093343">
    <property type="component" value="Unassembled WGS sequence"/>
</dbReference>
<feature type="transmembrane region" description="Helical" evidence="1">
    <location>
        <begin position="54"/>
        <end position="74"/>
    </location>
</feature>
<comment type="caution">
    <text evidence="2">The sequence shown here is derived from an EMBL/GenBank/DDBJ whole genome shotgun (WGS) entry which is preliminary data.</text>
</comment>
<sequence length="202" mass="23451">MKYSEEIQKLLPLGYLYLVILGILKESLFYYQFGINILKYSTIMDILISPIAEFTSNPLTLVFIVLLFVFHYYLPKILQKHKDKKTFQKMLELKSTEGLSEEAAKNYYIFVSFKTFAMILLSFFIGTGIGNGYFAMEKIKNGTAKYNYKLNYNSGESEQIYLINSNSIYCFYIQERSKIIKIAPIAAIKNIEKDLKFGFIAQ</sequence>
<feature type="transmembrane region" description="Helical" evidence="1">
    <location>
        <begin position="12"/>
        <end position="33"/>
    </location>
</feature>
<keyword evidence="1" id="KW-1133">Transmembrane helix</keyword>
<keyword evidence="3" id="KW-1185">Reference proteome</keyword>